<gene>
    <name evidence="1" type="ORF">BN000_03076</name>
</gene>
<evidence type="ECO:0000313" key="1">
    <source>
        <dbReference type="EMBL" id="CRK83118.1"/>
    </source>
</evidence>
<sequence length="48" mass="5776">MDMEKSDRLRTMLQEALSPLIMKIEMLELEITSLKEEQRELIKKLKNQ</sequence>
<dbReference type="AlphaFoldDB" id="A0A0U1NZ34"/>
<dbReference type="EMBL" id="CVRB01000003">
    <property type="protein sequence ID" value="CRK83118.1"/>
    <property type="molecule type" value="Genomic_DNA"/>
</dbReference>
<protein>
    <submittedName>
        <fullName evidence="1">Uncharacterized protein</fullName>
    </submittedName>
</protein>
<dbReference type="Proteomes" id="UP000199087">
    <property type="component" value="Unassembled WGS sequence"/>
</dbReference>
<proteinExistence type="predicted"/>
<dbReference type="RefSeq" id="WP_176699817.1">
    <property type="nucleotide sequence ID" value="NZ_CVRB01000003.1"/>
</dbReference>
<reference evidence="2" key="1">
    <citation type="submission" date="2015-05" db="EMBL/GenBank/DDBJ databases">
        <authorList>
            <person name="Urmite Genomes"/>
        </authorList>
    </citation>
    <scope>NUCLEOTIDE SEQUENCE [LARGE SCALE GENOMIC DNA]</scope>
    <source>
        <strain evidence="2">LF1</strain>
    </source>
</reference>
<keyword evidence="2" id="KW-1185">Reference proteome</keyword>
<dbReference type="STRING" id="1499688.BN000_03076"/>
<organism evidence="1 2">
    <name type="scientific">Neobacillus massiliamazoniensis</name>
    <dbReference type="NCBI Taxonomy" id="1499688"/>
    <lineage>
        <taxon>Bacteria</taxon>
        <taxon>Bacillati</taxon>
        <taxon>Bacillota</taxon>
        <taxon>Bacilli</taxon>
        <taxon>Bacillales</taxon>
        <taxon>Bacillaceae</taxon>
        <taxon>Neobacillus</taxon>
    </lineage>
</organism>
<accession>A0A0U1NZ34</accession>
<evidence type="ECO:0000313" key="2">
    <source>
        <dbReference type="Proteomes" id="UP000199087"/>
    </source>
</evidence>
<name>A0A0U1NZ34_9BACI</name>